<reference evidence="5" key="1">
    <citation type="submission" date="2003-08" db="EMBL/GenBank/DDBJ databases">
        <authorList>
            <person name="Birren B."/>
            <person name="Nusbaum C."/>
            <person name="Abebe A."/>
            <person name="Abouelleil A."/>
            <person name="Adekoya E."/>
            <person name="Ait-zahra M."/>
            <person name="Allen N."/>
            <person name="Allen T."/>
            <person name="An P."/>
            <person name="Anderson M."/>
            <person name="Anderson S."/>
            <person name="Arachchi H."/>
            <person name="Armbruster J."/>
            <person name="Bachantsang P."/>
            <person name="Baldwin J."/>
            <person name="Barry A."/>
            <person name="Bayul T."/>
            <person name="Blitshsteyn B."/>
            <person name="Bloom T."/>
            <person name="Blye J."/>
            <person name="Boguslavskiy L."/>
            <person name="Borowsky M."/>
            <person name="Boukhgalter B."/>
            <person name="Brunache A."/>
            <person name="Butler J."/>
            <person name="Calixte N."/>
            <person name="Calvo S."/>
            <person name="Camarata J."/>
            <person name="Campo K."/>
            <person name="Chang J."/>
            <person name="Cheshatsang Y."/>
            <person name="Citroen M."/>
            <person name="Collymore A."/>
            <person name="Considine T."/>
            <person name="Cook A."/>
            <person name="Cooke P."/>
            <person name="Corum B."/>
            <person name="Cuomo C."/>
            <person name="David R."/>
            <person name="Dawoe T."/>
            <person name="Degray S."/>
            <person name="Dodge S."/>
            <person name="Dooley K."/>
            <person name="Dorje P."/>
            <person name="Dorjee K."/>
            <person name="Dorris L."/>
            <person name="Duffey N."/>
            <person name="Dupes A."/>
            <person name="Elkins T."/>
            <person name="Engels R."/>
            <person name="Erickson J."/>
            <person name="Farina A."/>
            <person name="Faro S."/>
            <person name="Ferreira P."/>
            <person name="Fischer H."/>
            <person name="Fitzgerald M."/>
            <person name="Foley K."/>
            <person name="Gage D."/>
            <person name="Galagan J."/>
            <person name="Gearin G."/>
            <person name="Gnerre S."/>
            <person name="Gnirke A."/>
            <person name="Goyette A."/>
            <person name="Graham J."/>
            <person name="Grandbois E."/>
            <person name="Gyaltsen K."/>
            <person name="Hafez N."/>
            <person name="Hagopian D."/>
            <person name="Hagos B."/>
            <person name="Hall J."/>
            <person name="Hatcher B."/>
            <person name="Heller A."/>
            <person name="Higgins H."/>
            <person name="Honan T."/>
            <person name="Horn A."/>
            <person name="Houde N."/>
            <person name="Hughes L."/>
            <person name="Hulme W."/>
            <person name="Husby E."/>
            <person name="Iliev I."/>
            <person name="Jaffe D."/>
            <person name="Jones C."/>
            <person name="Kamal M."/>
            <person name="Kamat A."/>
            <person name="Kamvysselis M."/>
            <person name="Karlsson E."/>
            <person name="Kells C."/>
            <person name="Kieu A."/>
            <person name="Kisner P."/>
            <person name="Kodira C."/>
            <person name="Kulbokas E."/>
            <person name="Labutti K."/>
            <person name="Lama D."/>
            <person name="Landers T."/>
            <person name="Leger J."/>
            <person name="Levine S."/>
            <person name="Lewis D."/>
            <person name="Lewis T."/>
            <person name="Lindblad-toh K."/>
            <person name="Liu X."/>
            <person name="Lokyitsang T."/>
            <person name="Lokyitsang Y."/>
            <person name="Lucien O."/>
            <person name="Lui A."/>
            <person name="Ma L.J."/>
            <person name="Mabbitt R."/>
            <person name="Macdonald J."/>
            <person name="Maclean C."/>
            <person name="Major J."/>
            <person name="Manning J."/>
            <person name="Marabella R."/>
            <person name="Maru K."/>
            <person name="Matthews C."/>
            <person name="Mauceli E."/>
            <person name="Mccarthy M."/>
            <person name="Mcdonough S."/>
            <person name="Mcghee T."/>
            <person name="Meldrim J."/>
            <person name="Meneus L."/>
            <person name="Mesirov J."/>
            <person name="Mihalev A."/>
            <person name="Mihova T."/>
            <person name="Mikkelsen T."/>
            <person name="Mlenga V."/>
            <person name="Moru K."/>
            <person name="Mozes J."/>
            <person name="Mulrain L."/>
            <person name="Munson G."/>
            <person name="Naylor J."/>
            <person name="Newes C."/>
            <person name="Nguyen C."/>
            <person name="Nguyen N."/>
            <person name="Nguyen T."/>
            <person name="Nicol R."/>
            <person name="Nielsen C."/>
            <person name="Nizzari M."/>
            <person name="Norbu C."/>
            <person name="Norbu N."/>
            <person name="O'donnell P."/>
            <person name="Okoawo O."/>
            <person name="O'leary S."/>
            <person name="Omotosho B."/>
            <person name="O'neill K."/>
            <person name="Osman S."/>
            <person name="Parker S."/>
            <person name="Perrin D."/>
            <person name="Phunkhang P."/>
            <person name="Piqani B."/>
            <person name="Purcell S."/>
            <person name="Rachupka T."/>
            <person name="Ramasamy U."/>
            <person name="Rameau R."/>
            <person name="Ray V."/>
            <person name="Raymond C."/>
            <person name="Retta R."/>
            <person name="Richardson S."/>
            <person name="Rise C."/>
            <person name="Rodriguez J."/>
            <person name="Rogers J."/>
            <person name="Rogov P."/>
            <person name="Rutman M."/>
            <person name="Schupbach R."/>
            <person name="Seaman C."/>
            <person name="Settipalli S."/>
            <person name="Sharpe T."/>
            <person name="Sheridan J."/>
            <person name="Sherpa N."/>
            <person name="Shi J."/>
            <person name="Smirnov S."/>
            <person name="Smith C."/>
            <person name="Sougnez C."/>
            <person name="Spencer B."/>
            <person name="Stalker J."/>
            <person name="Stange-thomann N."/>
            <person name="Stavropoulos S."/>
            <person name="Stetson K."/>
            <person name="Stone C."/>
            <person name="Stone S."/>
            <person name="Stubbs M."/>
            <person name="Talamas J."/>
            <person name="Tchuinga P."/>
            <person name="Tenzing P."/>
            <person name="Tesfaye S."/>
            <person name="Theodore J."/>
            <person name="Thoulutsang Y."/>
            <person name="Topham K."/>
            <person name="Towey S."/>
            <person name="Tsamla T."/>
            <person name="Tsomo N."/>
            <person name="Vallee D."/>
            <person name="Vassiliev H."/>
            <person name="Venkataraman V."/>
            <person name="Vinson J."/>
            <person name="Vo A."/>
            <person name="Wade C."/>
            <person name="Wang S."/>
            <person name="Wangchuk T."/>
            <person name="Wangdi T."/>
            <person name="Whittaker C."/>
            <person name="Wilkinson J."/>
            <person name="Wu Y."/>
            <person name="Wyman D."/>
            <person name="Yadav S."/>
            <person name="Yang S."/>
            <person name="Yang X."/>
            <person name="Yeager S."/>
            <person name="Yee E."/>
            <person name="Young G."/>
            <person name="Zainoun J."/>
            <person name="Zembeck L."/>
            <person name="Zimmer A."/>
            <person name="Zody M."/>
            <person name="Lander E."/>
        </authorList>
    </citation>
    <scope>NUCLEOTIDE SEQUENCE [LARGE SCALE GENOMIC DNA]</scope>
</reference>
<dbReference type="GeneTree" id="ENSGT00390000013106"/>
<feature type="region of interest" description="Disordered" evidence="2">
    <location>
        <begin position="779"/>
        <end position="814"/>
    </location>
</feature>
<dbReference type="eggNOG" id="KOG1248">
    <property type="taxonomic scope" value="Eukaryota"/>
</dbReference>
<evidence type="ECO:0000313" key="4">
    <source>
        <dbReference type="Ensembl" id="ENSCSAVP00000010276.1"/>
    </source>
</evidence>
<evidence type="ECO:0000256" key="2">
    <source>
        <dbReference type="SAM" id="MobiDB-lite"/>
    </source>
</evidence>
<keyword evidence="5" id="KW-1185">Reference proteome</keyword>
<organism evidence="4 5">
    <name type="scientific">Ciona savignyi</name>
    <name type="common">Pacific transparent sea squirt</name>
    <dbReference type="NCBI Taxonomy" id="51511"/>
    <lineage>
        <taxon>Eukaryota</taxon>
        <taxon>Metazoa</taxon>
        <taxon>Chordata</taxon>
        <taxon>Tunicata</taxon>
        <taxon>Ascidiacea</taxon>
        <taxon>Phlebobranchia</taxon>
        <taxon>Cionidae</taxon>
        <taxon>Ciona</taxon>
    </lineage>
</organism>
<feature type="compositionally biased region" description="Basic residues" evidence="2">
    <location>
        <begin position="805"/>
        <end position="814"/>
    </location>
</feature>
<dbReference type="PANTHER" id="PTHR48287:SF1">
    <property type="entry name" value="ARM REPEAT SUPERFAMILY PROTEIN"/>
    <property type="match status" value="1"/>
</dbReference>
<evidence type="ECO:0000313" key="5">
    <source>
        <dbReference type="Proteomes" id="UP000007875"/>
    </source>
</evidence>
<protein>
    <recommendedName>
        <fullName evidence="3">RRP12 HEAT domain-containing protein</fullName>
    </recommendedName>
</protein>
<feature type="region of interest" description="Disordered" evidence="2">
    <location>
        <begin position="595"/>
        <end position="764"/>
    </location>
</feature>
<feature type="compositionally biased region" description="Basic and acidic residues" evidence="2">
    <location>
        <begin position="705"/>
        <end position="717"/>
    </location>
</feature>
<proteinExistence type="inferred from homology"/>
<dbReference type="InterPro" id="IPR016024">
    <property type="entry name" value="ARM-type_fold"/>
</dbReference>
<feature type="compositionally biased region" description="Basic and acidic residues" evidence="2">
    <location>
        <begin position="753"/>
        <end position="762"/>
    </location>
</feature>
<comment type="similarity">
    <text evidence="1">Belongs to the RRP12 family.</text>
</comment>
<dbReference type="Proteomes" id="UP000007875">
    <property type="component" value="Unassembled WGS sequence"/>
</dbReference>
<evidence type="ECO:0000259" key="3">
    <source>
        <dbReference type="Pfam" id="PF08161"/>
    </source>
</evidence>
<feature type="compositionally biased region" description="Acidic residues" evidence="2">
    <location>
        <begin position="626"/>
        <end position="638"/>
    </location>
</feature>
<dbReference type="Gene3D" id="1.25.10.10">
    <property type="entry name" value="Leucine-rich Repeat Variant"/>
    <property type="match status" value="1"/>
</dbReference>
<dbReference type="HOGENOM" id="CLU_003753_2_2_1"/>
<dbReference type="Pfam" id="PF08161">
    <property type="entry name" value="RRP12_HEAT"/>
    <property type="match status" value="1"/>
</dbReference>
<dbReference type="AlphaFoldDB" id="H2YY65"/>
<dbReference type="OMA" id="PDQMKHR"/>
<dbReference type="InterPro" id="IPR011989">
    <property type="entry name" value="ARM-like"/>
</dbReference>
<dbReference type="GO" id="GO:0005634">
    <property type="term" value="C:nucleus"/>
    <property type="evidence" value="ECO:0007669"/>
    <property type="project" value="UniProtKB-SubCell"/>
</dbReference>
<dbReference type="InterPro" id="IPR012978">
    <property type="entry name" value="HEAT_RRP12"/>
</dbReference>
<dbReference type="Ensembl" id="ENSCSAVT00000010401.1">
    <property type="protein sequence ID" value="ENSCSAVP00000010276.1"/>
    <property type="gene ID" value="ENSCSAVG00000006059.1"/>
</dbReference>
<dbReference type="PANTHER" id="PTHR48287">
    <property type="entry name" value="ARM REPEAT SUPERFAMILY PROTEIN"/>
    <property type="match status" value="1"/>
</dbReference>
<feature type="compositionally biased region" description="Basic and acidic residues" evidence="2">
    <location>
        <begin position="603"/>
        <end position="625"/>
    </location>
</feature>
<evidence type="ECO:0000256" key="1">
    <source>
        <dbReference type="ARBA" id="ARBA00007690"/>
    </source>
</evidence>
<name>H2YY65_CIOSA</name>
<reference evidence="4" key="3">
    <citation type="submission" date="2025-09" db="UniProtKB">
        <authorList>
            <consortium name="Ensembl"/>
        </authorList>
    </citation>
    <scope>IDENTIFICATION</scope>
</reference>
<reference evidence="4" key="2">
    <citation type="submission" date="2025-08" db="UniProtKB">
        <authorList>
            <consortium name="Ensembl"/>
        </authorList>
    </citation>
    <scope>IDENTIFICATION</scope>
</reference>
<sequence length="814" mass="92421">VQSMFKLLENGLKYKYHGVWALVFGIYQTAYQTIGSVKHFATIKPSLVNIVDLRNAPQFQYKSELQQAMGAAVAVFGPKLILDATPLMIDGTEKDYDFPRSWLLPLIKDHMRFGELSYFVEYFLPLAGKFRIRGAELRQALRTVEASTYETLLQQCWDLLPSFCKGATDLKSGFPKLAKILGKALTENKDLVLTVMQGLRNIIILSKNSQDTEIISRFAKNYIPILFNLYTTIDPIKEGEDVKQQLLDANKMKSQERLAALETIKLFLTITDPELICSFFPRAKERVFDGDNENDATRLALLDLMVAMVTYIKEDQIKDVYICMTPMLNSPNHSMQKKAYRLLEEICGSEKTACRDFVKSHLGELKTRLLNGLSSAAPSSKGPRIKCIQQVLEQLYNNPETSVESEEFLMAVIPEIILCTQDAKRSRTAAFSLLVTGANFFVKSGNKEMEPNDLERYFEIVFLGFSGSPLAIRSTIYALSRLVYEFKDVMSTDLMGTTISNVCLLLSSNTREVCKAALGFIMVLFSVMDRATFAKYTKEILDSLLNWKPETRRFFRFRVKKVLHRLVRRFGFETIYSMTPEPHRKQLQNIRKMEDRQKKLKQEKRNAQTDKEVDKNLKKPRKETIEELLADSSDEENDEKPIKVGKKKQQSAWLQDSQEEPMDLLDPSVSQKVLGANPKTQVSRKRKVEFKSTADGRLIIGGADSEIKKPDGKTKIVDDDDEPPEKRGSYKTGGRGIHRDVDAPGEQFRSKKSGGDVKKKGDVQPYAYVPLNSAVLNKRKRKKVAGQYKGLVRAAKKGATSGAKLKSKRQKKNR</sequence>
<dbReference type="STRING" id="51511.ENSCSAVP00000010276"/>
<dbReference type="SUPFAM" id="SSF48371">
    <property type="entry name" value="ARM repeat"/>
    <property type="match status" value="1"/>
</dbReference>
<dbReference type="InterPro" id="IPR052087">
    <property type="entry name" value="RRP12"/>
</dbReference>
<dbReference type="InParanoid" id="H2YY65"/>
<accession>H2YY65</accession>
<feature type="domain" description="RRP12 HEAT" evidence="3">
    <location>
        <begin position="1"/>
        <end position="232"/>
    </location>
</feature>